<evidence type="ECO:0000313" key="3">
    <source>
        <dbReference type="Proteomes" id="UP000613401"/>
    </source>
</evidence>
<evidence type="ECO:0000259" key="1">
    <source>
        <dbReference type="Pfam" id="PF06985"/>
    </source>
</evidence>
<reference evidence="2" key="1">
    <citation type="journal article" date="2020" name="Phytopathology">
        <title>Genome sequence and comparative analysis of Colletotrichum gloeosporioides isolated from Liriodendron leaves.</title>
        <authorList>
            <person name="Fu F.F."/>
            <person name="Hao Z."/>
            <person name="Wang P."/>
            <person name="Lu Y."/>
            <person name="Xue L.J."/>
            <person name="Wei G."/>
            <person name="Tian Y."/>
            <person name="Baishi H."/>
            <person name="Xu H."/>
            <person name="Shi J."/>
            <person name="Cheng T."/>
            <person name="Wang G."/>
            <person name="Yi Y."/>
            <person name="Chen J."/>
        </authorList>
    </citation>
    <scope>NUCLEOTIDE SEQUENCE</scope>
    <source>
        <strain evidence="2">Lc1</strain>
    </source>
</reference>
<feature type="domain" description="Heterokaryon incompatibility" evidence="1">
    <location>
        <begin position="102"/>
        <end position="309"/>
    </location>
</feature>
<comment type="caution">
    <text evidence="2">The sequence shown here is derived from an EMBL/GenBank/DDBJ whole genome shotgun (WGS) entry which is preliminary data.</text>
</comment>
<dbReference type="RefSeq" id="XP_045258013.1">
    <property type="nucleotide sequence ID" value="XM_045408279.1"/>
</dbReference>
<dbReference type="PANTHER" id="PTHR24148:SF73">
    <property type="entry name" value="HET DOMAIN PROTEIN (AFU_ORTHOLOGUE AFUA_8G01020)"/>
    <property type="match status" value="1"/>
</dbReference>
<dbReference type="AlphaFoldDB" id="A0A8H4C7H0"/>
<name>A0A8H4C7H0_COLGL</name>
<organism evidence="2 3">
    <name type="scientific">Colletotrichum gloeosporioides</name>
    <name type="common">Anthracnose fungus</name>
    <name type="synonym">Glomerella cingulata</name>
    <dbReference type="NCBI Taxonomy" id="474922"/>
    <lineage>
        <taxon>Eukaryota</taxon>
        <taxon>Fungi</taxon>
        <taxon>Dikarya</taxon>
        <taxon>Ascomycota</taxon>
        <taxon>Pezizomycotina</taxon>
        <taxon>Sordariomycetes</taxon>
        <taxon>Hypocreomycetidae</taxon>
        <taxon>Glomerellales</taxon>
        <taxon>Glomerellaceae</taxon>
        <taxon>Colletotrichum</taxon>
        <taxon>Colletotrichum gloeosporioides species complex</taxon>
    </lineage>
</organism>
<dbReference type="PANTHER" id="PTHR24148">
    <property type="entry name" value="ANKYRIN REPEAT DOMAIN-CONTAINING PROTEIN 39 HOMOLOG-RELATED"/>
    <property type="match status" value="1"/>
</dbReference>
<dbReference type="EMBL" id="WVTB01000091">
    <property type="protein sequence ID" value="KAF3798853.1"/>
    <property type="molecule type" value="Genomic_DNA"/>
</dbReference>
<dbReference type="GeneID" id="69015452"/>
<protein>
    <recommendedName>
        <fullName evidence="1">Heterokaryon incompatibility domain-containing protein</fullName>
    </recommendedName>
</protein>
<proteinExistence type="predicted"/>
<dbReference type="InterPro" id="IPR052895">
    <property type="entry name" value="HetReg/Transcr_Mod"/>
</dbReference>
<dbReference type="InterPro" id="IPR010730">
    <property type="entry name" value="HET"/>
</dbReference>
<dbReference type="Proteomes" id="UP000613401">
    <property type="component" value="Unassembled WGS sequence"/>
</dbReference>
<evidence type="ECO:0000313" key="2">
    <source>
        <dbReference type="EMBL" id="KAF3798853.1"/>
    </source>
</evidence>
<dbReference type="Pfam" id="PF06985">
    <property type="entry name" value="HET"/>
    <property type="match status" value="1"/>
</dbReference>
<keyword evidence="3" id="KW-1185">Reference proteome</keyword>
<gene>
    <name evidence="2" type="ORF">GCG54_00008311</name>
</gene>
<accession>A0A8H4C7H0</accession>
<sequence>MYTPLKASRREVRLISIHSDLHKHDGSNTPRDSVPDGTLTCTMKTVSLKDWTPEYTDFRAESIYWPYSPTTLYEKWEHFSREKAERTDDDTPTPDRFVWGDYETISYTWENGSNTQHIIYVNNKPFVVQDNLYFALQEFRRSKAFVEGRKRMLWADAICINQDDLDERAAEVKRMNEIFSTAIKSMVWLGLSIDLKGADTQVYFDLIERLMDNVGQLSLSGDSSTDSLQSTSTELASSEIESLDKHDLKTQESLAVSKEAIAMISLFDPAERPTTFAGLTKTAAKKRLMALLSPIFLLGYWSRVWIIQELTISSSQTVLVN</sequence>
<reference evidence="2" key="2">
    <citation type="submission" date="2020-03" db="EMBL/GenBank/DDBJ databases">
        <authorList>
            <person name="Fu F.-F."/>
            <person name="Chen J."/>
        </authorList>
    </citation>
    <scope>NUCLEOTIDE SEQUENCE</scope>
    <source>
        <strain evidence="2">Lc1</strain>
    </source>
</reference>